<evidence type="ECO:0000313" key="3">
    <source>
        <dbReference type="EMBL" id="CEJ08663.1"/>
    </source>
</evidence>
<keyword evidence="1" id="KW-0812">Transmembrane</keyword>
<dbReference type="Proteomes" id="UP000836597">
    <property type="component" value="Chromosome"/>
</dbReference>
<keyword evidence="1" id="KW-1133">Transmembrane helix</keyword>
<keyword evidence="4" id="KW-1185">Reference proteome</keyword>
<name>A0A8S0XDA6_9FIRM</name>
<dbReference type="EMBL" id="CDGJ01000088">
    <property type="protein sequence ID" value="CEJ08663.1"/>
    <property type="molecule type" value="Genomic_DNA"/>
</dbReference>
<gene>
    <name evidence="3" type="ORF">DEACI_3142</name>
    <name evidence="2" type="ORF">DEACI_4139</name>
</gene>
<feature type="transmembrane region" description="Helical" evidence="1">
    <location>
        <begin position="7"/>
        <end position="29"/>
    </location>
</feature>
<protein>
    <submittedName>
        <fullName evidence="2">Uncharacterized protein</fullName>
    </submittedName>
</protein>
<dbReference type="Proteomes" id="UP001071230">
    <property type="component" value="Unassembled WGS sequence"/>
</dbReference>
<proteinExistence type="predicted"/>
<feature type="transmembrane region" description="Helical" evidence="1">
    <location>
        <begin position="56"/>
        <end position="78"/>
    </location>
</feature>
<evidence type="ECO:0000313" key="2">
    <source>
        <dbReference type="EMBL" id="CAA7603316.1"/>
    </source>
</evidence>
<keyword evidence="1" id="KW-0472">Membrane</keyword>
<sequence>MRDSIVGIFIGSLIGAAVINGFSLLFYVLGISPFTAGAVAAEIFLRNNLVHTPSGIFIGLVATTALSFGTATLTWLILRWTGKDWAWLKGIIAAQAFTFLGVGLFMPLLGIAPSFRNYGLAHIAALANMIFLGLAQGLWLVYWQQPTIRS</sequence>
<dbReference type="RefSeq" id="WP_240986549.1">
    <property type="nucleotide sequence ID" value="NZ_CDGJ01000088.1"/>
</dbReference>
<reference evidence="3" key="1">
    <citation type="submission" date="2014-11" db="EMBL/GenBank/DDBJ databases">
        <authorList>
            <person name="Hornung B.V."/>
        </authorList>
    </citation>
    <scope>NUCLEOTIDE SEQUENCE</scope>
    <source>
        <strain evidence="3">INE</strain>
    </source>
</reference>
<feature type="transmembrane region" description="Helical" evidence="1">
    <location>
        <begin position="90"/>
        <end position="112"/>
    </location>
</feature>
<dbReference type="KEGG" id="aacx:DEACI_4139"/>
<reference evidence="2" key="2">
    <citation type="submission" date="2020-01" db="EMBL/GenBank/DDBJ databases">
        <authorList>
            <person name="Hornung B."/>
        </authorList>
    </citation>
    <scope>NUCLEOTIDE SEQUENCE</scope>
    <source>
        <strain evidence="2">PacBioINE</strain>
    </source>
</reference>
<dbReference type="AlphaFoldDB" id="A0A8S0XDA6"/>
<accession>A0A8S0XDA6</accession>
<organism evidence="2">
    <name type="scientific">Acididesulfobacillus acetoxydans</name>
    <dbReference type="NCBI Taxonomy" id="1561005"/>
    <lineage>
        <taxon>Bacteria</taxon>
        <taxon>Bacillati</taxon>
        <taxon>Bacillota</taxon>
        <taxon>Clostridia</taxon>
        <taxon>Eubacteriales</taxon>
        <taxon>Peptococcaceae</taxon>
        <taxon>Acididesulfobacillus</taxon>
    </lineage>
</organism>
<evidence type="ECO:0000256" key="1">
    <source>
        <dbReference type="SAM" id="Phobius"/>
    </source>
</evidence>
<dbReference type="EMBL" id="LR746496">
    <property type="protein sequence ID" value="CAA7603316.1"/>
    <property type="molecule type" value="Genomic_DNA"/>
</dbReference>
<feature type="transmembrane region" description="Helical" evidence="1">
    <location>
        <begin position="118"/>
        <end position="142"/>
    </location>
</feature>
<evidence type="ECO:0000313" key="4">
    <source>
        <dbReference type="Proteomes" id="UP001071230"/>
    </source>
</evidence>